<sequence length="342" mass="36526">MDAAPNCISAFDAGALETLLLPVLMAGSIQHILVGGVVGSALLYLFRFHERDVGPHHWCNARYLVGALLLLNAVQMAMTFDVTSSIVRHLDDDAIFEHRNWAICLAPGVVALLGCFAQLFLLDRTWRSMSTYKPRIAVCGMLMACVLLSFGSGLAVCVSFFRAHSFGVLTNSSTLTSVWVSSTAVTNLAIASVLVVAALAKGRPASFKPRPHAVVAPGCVFTRTAQLVVETGGLSAVVSVLNLILYYAEAGTAYHLLAEYAMGPLYTLTVLTALLARPAPERDAHHASSFALTGHMERGGSNMDLEVKARFVNTVVETDMPGGAVTEPRTGKLIWPQTAVVV</sequence>
<dbReference type="InterPro" id="IPR045339">
    <property type="entry name" value="DUF6534"/>
</dbReference>
<comment type="caution">
    <text evidence="3">The sequence shown here is derived from an EMBL/GenBank/DDBJ whole genome shotgun (WGS) entry which is preliminary data.</text>
</comment>
<feature type="transmembrane region" description="Helical" evidence="1">
    <location>
        <begin position="60"/>
        <end position="80"/>
    </location>
</feature>
<dbReference type="PANTHER" id="PTHR40465:SF1">
    <property type="entry name" value="DUF6534 DOMAIN-CONTAINING PROTEIN"/>
    <property type="match status" value="1"/>
</dbReference>
<dbReference type="Proteomes" id="UP001218218">
    <property type="component" value="Unassembled WGS sequence"/>
</dbReference>
<accession>A0AAD7ELP4</accession>
<dbReference type="EMBL" id="JARIHO010000029">
    <property type="protein sequence ID" value="KAJ7337500.1"/>
    <property type="molecule type" value="Genomic_DNA"/>
</dbReference>
<reference evidence="3" key="1">
    <citation type="submission" date="2023-03" db="EMBL/GenBank/DDBJ databases">
        <title>Massive genome expansion in bonnet fungi (Mycena s.s.) driven by repeated elements and novel gene families across ecological guilds.</title>
        <authorList>
            <consortium name="Lawrence Berkeley National Laboratory"/>
            <person name="Harder C.B."/>
            <person name="Miyauchi S."/>
            <person name="Viragh M."/>
            <person name="Kuo A."/>
            <person name="Thoen E."/>
            <person name="Andreopoulos B."/>
            <person name="Lu D."/>
            <person name="Skrede I."/>
            <person name="Drula E."/>
            <person name="Henrissat B."/>
            <person name="Morin E."/>
            <person name="Kohler A."/>
            <person name="Barry K."/>
            <person name="LaButti K."/>
            <person name="Morin E."/>
            <person name="Salamov A."/>
            <person name="Lipzen A."/>
            <person name="Mereny Z."/>
            <person name="Hegedus B."/>
            <person name="Baldrian P."/>
            <person name="Stursova M."/>
            <person name="Weitz H."/>
            <person name="Taylor A."/>
            <person name="Grigoriev I.V."/>
            <person name="Nagy L.G."/>
            <person name="Martin F."/>
            <person name="Kauserud H."/>
        </authorList>
    </citation>
    <scope>NUCLEOTIDE SEQUENCE</scope>
    <source>
        <strain evidence="3">CBHHK002</strain>
    </source>
</reference>
<keyword evidence="1" id="KW-0472">Membrane</keyword>
<keyword evidence="4" id="KW-1185">Reference proteome</keyword>
<feature type="domain" description="DUF6534" evidence="2">
    <location>
        <begin position="184"/>
        <end position="277"/>
    </location>
</feature>
<evidence type="ECO:0000313" key="4">
    <source>
        <dbReference type="Proteomes" id="UP001218218"/>
    </source>
</evidence>
<proteinExistence type="predicted"/>
<protein>
    <recommendedName>
        <fullName evidence="2">DUF6534 domain-containing protein</fullName>
    </recommendedName>
</protein>
<evidence type="ECO:0000313" key="3">
    <source>
        <dbReference type="EMBL" id="KAJ7337500.1"/>
    </source>
</evidence>
<keyword evidence="1" id="KW-1133">Transmembrane helix</keyword>
<dbReference type="PANTHER" id="PTHR40465">
    <property type="entry name" value="CHROMOSOME 1, WHOLE GENOME SHOTGUN SEQUENCE"/>
    <property type="match status" value="1"/>
</dbReference>
<evidence type="ECO:0000259" key="2">
    <source>
        <dbReference type="Pfam" id="PF20152"/>
    </source>
</evidence>
<dbReference type="AlphaFoldDB" id="A0AAD7ELP4"/>
<gene>
    <name evidence="3" type="ORF">DFH08DRAFT_964481</name>
</gene>
<evidence type="ECO:0000256" key="1">
    <source>
        <dbReference type="SAM" id="Phobius"/>
    </source>
</evidence>
<feature type="transmembrane region" description="Helical" evidence="1">
    <location>
        <begin position="100"/>
        <end position="122"/>
    </location>
</feature>
<feature type="transmembrane region" description="Helical" evidence="1">
    <location>
        <begin position="181"/>
        <end position="200"/>
    </location>
</feature>
<keyword evidence="1" id="KW-0812">Transmembrane</keyword>
<name>A0AAD7ELP4_9AGAR</name>
<dbReference type="Pfam" id="PF20152">
    <property type="entry name" value="DUF6534"/>
    <property type="match status" value="1"/>
</dbReference>
<organism evidence="3 4">
    <name type="scientific">Mycena albidolilacea</name>
    <dbReference type="NCBI Taxonomy" id="1033008"/>
    <lineage>
        <taxon>Eukaryota</taxon>
        <taxon>Fungi</taxon>
        <taxon>Dikarya</taxon>
        <taxon>Basidiomycota</taxon>
        <taxon>Agaricomycotina</taxon>
        <taxon>Agaricomycetes</taxon>
        <taxon>Agaricomycetidae</taxon>
        <taxon>Agaricales</taxon>
        <taxon>Marasmiineae</taxon>
        <taxon>Mycenaceae</taxon>
        <taxon>Mycena</taxon>
    </lineage>
</organism>
<feature type="transmembrane region" description="Helical" evidence="1">
    <location>
        <begin position="29"/>
        <end position="48"/>
    </location>
</feature>
<feature type="transmembrane region" description="Helical" evidence="1">
    <location>
        <begin position="134"/>
        <end position="161"/>
    </location>
</feature>